<feature type="transmembrane region" description="Helical" evidence="1">
    <location>
        <begin position="133"/>
        <end position="153"/>
    </location>
</feature>
<evidence type="ECO:0000256" key="1">
    <source>
        <dbReference type="SAM" id="Phobius"/>
    </source>
</evidence>
<dbReference type="RefSeq" id="WP_260992121.1">
    <property type="nucleotide sequence ID" value="NZ_JAODWD010000002.1"/>
</dbReference>
<evidence type="ECO:0000313" key="2">
    <source>
        <dbReference type="EMBL" id="MCT7658031.1"/>
    </source>
</evidence>
<dbReference type="InterPro" id="IPR036628">
    <property type="entry name" value="Clp_N_dom_sf"/>
</dbReference>
<reference evidence="3" key="1">
    <citation type="submission" date="2023-07" db="EMBL/GenBank/DDBJ databases">
        <authorList>
            <person name="Deng Y."/>
            <person name="Zhang Y.-Q."/>
        </authorList>
    </citation>
    <scope>NUCLEOTIDE SEQUENCE [LARGE SCALE GENOMIC DNA]</scope>
    <source>
        <strain evidence="3">CPCC 205710</strain>
    </source>
</reference>
<evidence type="ECO:0000313" key="3">
    <source>
        <dbReference type="Proteomes" id="UP001206639"/>
    </source>
</evidence>
<dbReference type="EMBL" id="JAODWD010000002">
    <property type="protein sequence ID" value="MCT7658031.1"/>
    <property type="molecule type" value="Genomic_DNA"/>
</dbReference>
<comment type="caution">
    <text evidence="2">The sequence shown here is derived from an EMBL/GenBank/DDBJ whole genome shotgun (WGS) entry which is preliminary data.</text>
</comment>
<keyword evidence="1" id="KW-1133">Transmembrane helix</keyword>
<accession>A0ABT2M7W6</accession>
<protein>
    <recommendedName>
        <fullName evidence="4">Clp R domain-containing protein</fullName>
    </recommendedName>
</protein>
<feature type="transmembrane region" description="Helical" evidence="1">
    <location>
        <begin position="165"/>
        <end position="184"/>
    </location>
</feature>
<keyword evidence="1" id="KW-0472">Membrane</keyword>
<name>A0ABT2M7W6_9MYCO</name>
<organism evidence="2 3">
    <name type="scientific">Mycobacterium deserti</name>
    <dbReference type="NCBI Taxonomy" id="2978347"/>
    <lineage>
        <taxon>Bacteria</taxon>
        <taxon>Bacillati</taxon>
        <taxon>Actinomycetota</taxon>
        <taxon>Actinomycetes</taxon>
        <taxon>Mycobacteriales</taxon>
        <taxon>Mycobacteriaceae</taxon>
        <taxon>Mycobacterium</taxon>
    </lineage>
</organism>
<dbReference type="Proteomes" id="UP001206639">
    <property type="component" value="Unassembled WGS sequence"/>
</dbReference>
<dbReference type="Gene3D" id="1.10.1780.10">
    <property type="entry name" value="Clp, N-terminal domain"/>
    <property type="match status" value="1"/>
</dbReference>
<keyword evidence="1" id="KW-0812">Transmembrane</keyword>
<sequence>MPVIVTLAALAVLVNTLSYLRSPDFRLRRWTHKWGVQHYAAFAHAEAAGVRIRPVDHPAMGKLRRLAMVRSMAWPALLVAVAVALLSRGMPWWLSSLLLWLILLPQLSPQSVIEQIANARRFGNTSAALRGGIYAVISWAILLAGVVGIWSAARFADAGASVWHWAIQMLSALALLAAAGLATSTAKRTLATGMPGRFGRDATNEDTLFLRSFNDDAMRFRAPNPNVGLLGVFDGLTVRFEELMAFLVSSESPLVAIGKPGEPLPELGAVRTYVSDEGWQSEVEETAKRVDSIILVAGVTDGLRWELTHLRKWGLAQKATVLLPPVDESQAWNRLHRVLGQLGIDFDQVQQEKETGAWLGVLLRTVTAIGVDDEGQPCFYVSDRRDWVSFGATILMSQEIVRGSMLPREHGSIAEFIGLEVRDSALTPVASRRVDPLALDNMSDAARQVVTHAIELADGANTGVKAEHVLVALLAADHDASVALHAMGIDMPALRSAANELVHHQSD</sequence>
<evidence type="ECO:0008006" key="4">
    <source>
        <dbReference type="Google" id="ProtNLM"/>
    </source>
</evidence>
<keyword evidence="3" id="KW-1185">Reference proteome</keyword>
<feature type="transmembrane region" description="Helical" evidence="1">
    <location>
        <begin position="67"/>
        <end position="86"/>
    </location>
</feature>
<gene>
    <name evidence="2" type="ORF">N4S67_06315</name>
</gene>
<proteinExistence type="predicted"/>